<dbReference type="AlphaFoldDB" id="A0A0A0L5G3"/>
<feature type="compositionally biased region" description="Basic and acidic residues" evidence="7">
    <location>
        <begin position="919"/>
        <end position="936"/>
    </location>
</feature>
<evidence type="ECO:0000256" key="7">
    <source>
        <dbReference type="SAM" id="MobiDB-lite"/>
    </source>
</evidence>
<dbReference type="SUPFAM" id="SSF54928">
    <property type="entry name" value="RNA-binding domain, RBD"/>
    <property type="match status" value="1"/>
</dbReference>
<name>A0A0A0L5G3_CUCSA</name>
<keyword evidence="12" id="KW-1185">Reference proteome</keyword>
<keyword evidence="8" id="KW-0472">Membrane</keyword>
<evidence type="ECO:0000256" key="2">
    <source>
        <dbReference type="ARBA" id="ARBA00022737"/>
    </source>
</evidence>
<evidence type="ECO:0000259" key="9">
    <source>
        <dbReference type="PROSITE" id="PS50102"/>
    </source>
</evidence>
<dbReference type="SMR" id="A0A0A0L5G3"/>
<dbReference type="InterPro" id="IPR000504">
    <property type="entry name" value="RRM_dom"/>
</dbReference>
<reference evidence="11 12" key="4">
    <citation type="journal article" date="2011" name="BMC Genomics">
        <title>RNA-Seq improves annotation of protein-coding genes in the cucumber genome.</title>
        <authorList>
            <person name="Li Z."/>
            <person name="Zhang Z."/>
            <person name="Yan P."/>
            <person name="Huang S."/>
            <person name="Fei Z."/>
            <person name="Lin K."/>
        </authorList>
    </citation>
    <scope>NUCLEOTIDE SEQUENCE [LARGE SCALE GENOMIC DNA]</scope>
    <source>
        <strain evidence="12">cv. 9930</strain>
    </source>
</reference>
<organism evidence="11 12">
    <name type="scientific">Cucumis sativus</name>
    <name type="common">Cucumber</name>
    <dbReference type="NCBI Taxonomy" id="3659"/>
    <lineage>
        <taxon>Eukaryota</taxon>
        <taxon>Viridiplantae</taxon>
        <taxon>Streptophyta</taxon>
        <taxon>Embryophyta</taxon>
        <taxon>Tracheophyta</taxon>
        <taxon>Spermatophyta</taxon>
        <taxon>Magnoliopsida</taxon>
        <taxon>eudicotyledons</taxon>
        <taxon>Gunneridae</taxon>
        <taxon>Pentapetalae</taxon>
        <taxon>rosids</taxon>
        <taxon>fabids</taxon>
        <taxon>Cucurbitales</taxon>
        <taxon>Cucurbitaceae</taxon>
        <taxon>Benincaseae</taxon>
        <taxon>Cucumis</taxon>
    </lineage>
</organism>
<dbReference type="GO" id="GO:0030628">
    <property type="term" value="F:pre-mRNA 3'-splice site binding"/>
    <property type="evidence" value="ECO:0000318"/>
    <property type="project" value="GO_Central"/>
</dbReference>
<feature type="domain" description="C3H1-type" evidence="10">
    <location>
        <begin position="440"/>
        <end position="470"/>
    </location>
</feature>
<feature type="compositionally biased region" description="Basic and acidic residues" evidence="7">
    <location>
        <begin position="750"/>
        <end position="776"/>
    </location>
</feature>
<keyword evidence="8" id="KW-0812">Transmembrane</keyword>
<dbReference type="PROSITE" id="PS50103">
    <property type="entry name" value="ZF_C3H1"/>
    <property type="match status" value="1"/>
</dbReference>
<evidence type="ECO:0000313" key="12">
    <source>
        <dbReference type="Proteomes" id="UP000029981"/>
    </source>
</evidence>
<feature type="compositionally biased region" description="Basic residues" evidence="7">
    <location>
        <begin position="893"/>
        <end position="902"/>
    </location>
</feature>
<dbReference type="EMBL" id="CM002924">
    <property type="protein sequence ID" value="KGN56279.1"/>
    <property type="molecule type" value="Genomic_DNA"/>
</dbReference>
<feature type="domain" description="RRM" evidence="9">
    <location>
        <begin position="341"/>
        <end position="438"/>
    </location>
</feature>
<dbReference type="PANTHER" id="PTHR12620">
    <property type="entry name" value="U2 SNRNP AUXILIARY FACTOR, SMALL SUBUNIT"/>
    <property type="match status" value="1"/>
</dbReference>
<feature type="compositionally biased region" description="Basic and acidic residues" evidence="7">
    <location>
        <begin position="641"/>
        <end position="650"/>
    </location>
</feature>
<feature type="compositionally biased region" description="Polar residues" evidence="7">
    <location>
        <begin position="705"/>
        <end position="722"/>
    </location>
</feature>
<dbReference type="InterPro" id="IPR012677">
    <property type="entry name" value="Nucleotide-bd_a/b_plait_sf"/>
</dbReference>
<dbReference type="InterPro" id="IPR009145">
    <property type="entry name" value="U2AF_small"/>
</dbReference>
<keyword evidence="8" id="KW-1133">Transmembrane helix</keyword>
<feature type="compositionally biased region" description="Basic and acidic residues" evidence="7">
    <location>
        <begin position="539"/>
        <end position="557"/>
    </location>
</feature>
<dbReference type="GO" id="GO:0005681">
    <property type="term" value="C:spliceosomal complex"/>
    <property type="evidence" value="ECO:0000318"/>
    <property type="project" value="GO_Central"/>
</dbReference>
<feature type="compositionally biased region" description="Basic and acidic residues" evidence="7">
    <location>
        <begin position="565"/>
        <end position="629"/>
    </location>
</feature>
<dbReference type="GO" id="GO:0089701">
    <property type="term" value="C:U2AF complex"/>
    <property type="evidence" value="ECO:0000318"/>
    <property type="project" value="GO_Central"/>
</dbReference>
<evidence type="ECO:0000256" key="1">
    <source>
        <dbReference type="ARBA" id="ARBA00022723"/>
    </source>
</evidence>
<keyword evidence="2" id="KW-0677">Repeat</keyword>
<feature type="compositionally biased region" description="Polar residues" evidence="7">
    <location>
        <begin position="780"/>
        <end position="789"/>
    </location>
</feature>
<dbReference type="Proteomes" id="UP000029981">
    <property type="component" value="Chromosome 3"/>
</dbReference>
<dbReference type="GO" id="GO:0008270">
    <property type="term" value="F:zinc ion binding"/>
    <property type="evidence" value="ECO:0007669"/>
    <property type="project" value="UniProtKB-KW"/>
</dbReference>
<feature type="zinc finger region" description="C3H1-type" evidence="6">
    <location>
        <begin position="440"/>
        <end position="470"/>
    </location>
</feature>
<accession>A0A0A0L5G3</accession>
<evidence type="ECO:0000256" key="6">
    <source>
        <dbReference type="PROSITE-ProRule" id="PRU00723"/>
    </source>
</evidence>
<feature type="region of interest" description="Disordered" evidence="7">
    <location>
        <begin position="167"/>
        <end position="186"/>
    </location>
</feature>
<evidence type="ECO:0008006" key="13">
    <source>
        <dbReference type="Google" id="ProtNLM"/>
    </source>
</evidence>
<evidence type="ECO:0000259" key="10">
    <source>
        <dbReference type="PROSITE" id="PS50103"/>
    </source>
</evidence>
<feature type="transmembrane region" description="Helical" evidence="8">
    <location>
        <begin position="217"/>
        <end position="237"/>
    </location>
</feature>
<feature type="region of interest" description="Disordered" evidence="7">
    <location>
        <begin position="528"/>
        <end position="800"/>
    </location>
</feature>
<dbReference type="OMA" id="FDIRCIS"/>
<feature type="region of interest" description="Disordered" evidence="7">
    <location>
        <begin position="869"/>
        <end position="958"/>
    </location>
</feature>
<gene>
    <name evidence="11" type="ORF">Csa_3G111250</name>
</gene>
<dbReference type="eggNOG" id="KOG2202">
    <property type="taxonomic scope" value="Eukaryota"/>
</dbReference>
<feature type="region of interest" description="Disordered" evidence="7">
    <location>
        <begin position="97"/>
        <end position="132"/>
    </location>
</feature>
<evidence type="ECO:0000256" key="5">
    <source>
        <dbReference type="PROSITE-ProRule" id="PRU00176"/>
    </source>
</evidence>
<dbReference type="GO" id="GO:0000398">
    <property type="term" value="P:mRNA splicing, via spliceosome"/>
    <property type="evidence" value="ECO:0000318"/>
    <property type="project" value="GO_Central"/>
</dbReference>
<feature type="compositionally biased region" description="Acidic residues" evidence="7">
    <location>
        <begin position="630"/>
        <end position="640"/>
    </location>
</feature>
<keyword evidence="4 6" id="KW-0862">Zinc</keyword>
<feature type="compositionally biased region" description="Basic and acidic residues" evidence="7">
    <location>
        <begin position="723"/>
        <end position="741"/>
    </location>
</feature>
<sequence>MEELELIGEEEEEVKPCSVENLCRKEKRKALKKIKRKQLRKELALKRLQEEEVRLNDPEEQRRIQLMELEEEERSERERKLFEERERAWMEAMELKKKKMAEEEEEEQQRRALEEESTPREAENENEFNEEDGWEYIEGPAEIIWKGEEIILKKKLIKVPKKSVEPEKSFEDAHRPTSNPLPPQSEAFTDYKNTPISTKQVIEDVASQVPNFGTEQAFFLFFLCIFTICTYLFLLQINHIVRSILKLELVDLVNVVAEFTSTLKNRVHCLSRTCIMVQALLGSKTRGWRSVNDAHTIITYCENCVNLSWRVTVLLLSPFGVDNTKNKFFLFCSFPDEILDIYLFVNDQAHFARDSENGVKFTDEEVERCYEEFYDDVHTEFLKYGEIVNFKVCKNGSFHLRGNLYVHYKSVDSAVLAYNANNGRFYAGKQIICEFINVTRWKIAICGEFMKTRYKTCSHGTACNFIHCFRNPGGDYEWADSDKSPPRYWLKKMTSLFGYLDEYENETHSELEHWNKFGKSSKSMTIDVDSYRSRRSKSRSLDHGSRRSDNNENDYRWIRHSRREKVHEKQQSLDKEEYEKKKYDQQKKNRSNDTDSDESVDKFGERSKDRNRSREKEKYDRWRKNRSNDTDSDESVDEFEERSKDRDRSRRSSRRPRKQESNWKTDGRNVDRDDNKNAANETDEDWSSGDGDKDGHQHKRRKSNSRASETSRSTDVYPSNSVIKDRDTHEVSSERNKERRLTYGGKPKKHWDEVTKDSDDHLEKKSNLKTDYESKKPSAGKSSSHYFESSSRDVNTEDGYSIDSLHNDVLDERWEPSFSDRCIERFKPLDPDKEHCNEHSDKEGRWDPERSYDKFEKCRETASAMCCESGSSVSQIERSKSDVLGALNNPVHKVNKRNRRKLGSNNSYEHQKSRRKSSRHDDDQDFSDLKSEKTNSEDGYLPKSHDKEAQTWPRGGNH</sequence>
<feature type="region of interest" description="Disordered" evidence="7">
    <location>
        <begin position="829"/>
        <end position="851"/>
    </location>
</feature>
<evidence type="ECO:0000313" key="11">
    <source>
        <dbReference type="EMBL" id="KGN56279.1"/>
    </source>
</evidence>
<protein>
    <recommendedName>
        <fullName evidence="13">C3H1-type domain-containing protein</fullName>
    </recommendedName>
</protein>
<evidence type="ECO:0000256" key="3">
    <source>
        <dbReference type="ARBA" id="ARBA00022771"/>
    </source>
</evidence>
<proteinExistence type="predicted"/>
<dbReference type="Gene3D" id="3.30.70.330">
    <property type="match status" value="1"/>
</dbReference>
<feature type="compositionally biased region" description="Basic and acidic residues" evidence="7">
    <location>
        <begin position="108"/>
        <end position="123"/>
    </location>
</feature>
<dbReference type="InterPro" id="IPR000571">
    <property type="entry name" value="Znf_CCCH"/>
</dbReference>
<reference evidence="11 12" key="1">
    <citation type="journal article" date="2009" name="Nat. Genet.">
        <title>The genome of the cucumber, Cucumis sativus L.</title>
        <authorList>
            <person name="Huang S."/>
            <person name="Li R."/>
            <person name="Zhang Z."/>
            <person name="Li L."/>
            <person name="Gu X."/>
            <person name="Fan W."/>
            <person name="Lucas W.J."/>
            <person name="Wang X."/>
            <person name="Xie B."/>
            <person name="Ni P."/>
            <person name="Ren Y."/>
            <person name="Zhu H."/>
            <person name="Li J."/>
            <person name="Lin K."/>
            <person name="Jin W."/>
            <person name="Fei Z."/>
            <person name="Li G."/>
            <person name="Staub J."/>
            <person name="Kilian A."/>
            <person name="van der Vossen E.A."/>
            <person name="Wu Y."/>
            <person name="Guo J."/>
            <person name="He J."/>
            <person name="Jia Z."/>
            <person name="Ren Y."/>
            <person name="Tian G."/>
            <person name="Lu Y."/>
            <person name="Ruan J."/>
            <person name="Qian W."/>
            <person name="Wang M."/>
            <person name="Huang Q."/>
            <person name="Li B."/>
            <person name="Xuan Z."/>
            <person name="Cao J."/>
            <person name="Asan"/>
            <person name="Wu Z."/>
            <person name="Zhang J."/>
            <person name="Cai Q."/>
            <person name="Bai Y."/>
            <person name="Zhao B."/>
            <person name="Han Y."/>
            <person name="Li Y."/>
            <person name="Li X."/>
            <person name="Wang S."/>
            <person name="Shi Q."/>
            <person name="Liu S."/>
            <person name="Cho W.K."/>
            <person name="Kim J.Y."/>
            <person name="Xu Y."/>
            <person name="Heller-Uszynska K."/>
            <person name="Miao H."/>
            <person name="Cheng Z."/>
            <person name="Zhang S."/>
            <person name="Wu J."/>
            <person name="Yang Y."/>
            <person name="Kang H."/>
            <person name="Li M."/>
            <person name="Liang H."/>
            <person name="Ren X."/>
            <person name="Shi Z."/>
            <person name="Wen M."/>
            <person name="Jian M."/>
            <person name="Yang H."/>
            <person name="Zhang G."/>
            <person name="Yang Z."/>
            <person name="Chen R."/>
            <person name="Liu S."/>
            <person name="Li J."/>
            <person name="Ma L."/>
            <person name="Liu H."/>
            <person name="Zhou Y."/>
            <person name="Zhao J."/>
            <person name="Fang X."/>
            <person name="Li G."/>
            <person name="Fang L."/>
            <person name="Li Y."/>
            <person name="Liu D."/>
            <person name="Zheng H."/>
            <person name="Zhang Y."/>
            <person name="Qin N."/>
            <person name="Li Z."/>
            <person name="Yang G."/>
            <person name="Yang S."/>
            <person name="Bolund L."/>
            <person name="Kristiansen K."/>
            <person name="Zheng H."/>
            <person name="Li S."/>
            <person name="Zhang X."/>
            <person name="Yang H."/>
            <person name="Wang J."/>
            <person name="Sun R."/>
            <person name="Zhang B."/>
            <person name="Jiang S."/>
            <person name="Wang J."/>
            <person name="Du Y."/>
            <person name="Li S."/>
        </authorList>
    </citation>
    <scope>NUCLEOTIDE SEQUENCE [LARGE SCALE GENOMIC DNA]</scope>
    <source>
        <strain evidence="12">cv. 9930</strain>
    </source>
</reference>
<keyword evidence="5" id="KW-0694">RNA-binding</keyword>
<dbReference type="InterPro" id="IPR035979">
    <property type="entry name" value="RBD_domain_sf"/>
</dbReference>
<dbReference type="Gramene" id="KGN56279">
    <property type="protein sequence ID" value="KGN56279"/>
    <property type="gene ID" value="Csa_3G111250"/>
</dbReference>
<keyword evidence="1 6" id="KW-0479">Metal-binding</keyword>
<reference evidence="11 12" key="2">
    <citation type="journal article" date="2009" name="PLoS ONE">
        <title>An integrated genetic and cytogenetic map of the cucumber genome.</title>
        <authorList>
            <person name="Ren Y."/>
            <person name="Zhang Z."/>
            <person name="Liu J."/>
            <person name="Staub J.E."/>
            <person name="Han Y."/>
            <person name="Cheng Z."/>
            <person name="Li X."/>
            <person name="Lu J."/>
            <person name="Miao H."/>
            <person name="Kang H."/>
            <person name="Xie B."/>
            <person name="Gu X."/>
            <person name="Wang X."/>
            <person name="Du Y."/>
            <person name="Jin W."/>
            <person name="Huang S."/>
        </authorList>
    </citation>
    <scope>NUCLEOTIDE SEQUENCE [LARGE SCALE GENOMIC DNA]</scope>
    <source>
        <strain evidence="12">cv. 9930</strain>
    </source>
</reference>
<dbReference type="STRING" id="3659.A0A0A0L5G3"/>
<feature type="compositionally biased region" description="Basic and acidic residues" evidence="7">
    <location>
        <begin position="658"/>
        <end position="676"/>
    </location>
</feature>
<dbReference type="PROSITE" id="PS50102">
    <property type="entry name" value="RRM"/>
    <property type="match status" value="1"/>
</dbReference>
<evidence type="ECO:0000256" key="4">
    <source>
        <dbReference type="ARBA" id="ARBA00022833"/>
    </source>
</evidence>
<dbReference type="PRINTS" id="PR01848">
    <property type="entry name" value="U2AUXFACTOR"/>
</dbReference>
<evidence type="ECO:0000256" key="8">
    <source>
        <dbReference type="SAM" id="Phobius"/>
    </source>
</evidence>
<keyword evidence="3 6" id="KW-0863">Zinc-finger</keyword>
<reference evidence="11 12" key="3">
    <citation type="journal article" date="2010" name="BMC Genomics">
        <title>Transcriptome sequencing and comparative analysis of cucumber flowers with different sex types.</title>
        <authorList>
            <person name="Guo S."/>
            <person name="Zheng Y."/>
            <person name="Joung J.G."/>
            <person name="Liu S."/>
            <person name="Zhang Z."/>
            <person name="Crasta O.R."/>
            <person name="Sobral B.W."/>
            <person name="Xu Y."/>
            <person name="Huang S."/>
            <person name="Fei Z."/>
        </authorList>
    </citation>
    <scope>NUCLEOTIDE SEQUENCE [LARGE SCALE GENOMIC DNA]</scope>
    <source>
        <strain evidence="12">cv. 9930</strain>
    </source>
</reference>